<sequence>MDVKLSKKGTTLVIKILEDMDHHSAQYLRQKLDNEIIKATVKNIIFDFSGVNFMDSSGIGVVVGRYNNIKKLNGRAAIVNANPKIMQIFEMSGVLKIIPAYAAVEDALSSMCG</sequence>
<evidence type="ECO:0000313" key="9">
    <source>
        <dbReference type="Proteomes" id="UP000191554"/>
    </source>
</evidence>
<organism evidence="8 9">
    <name type="scientific">Ruminiclostridium hungatei</name>
    <name type="common">Clostridium hungatei</name>
    <dbReference type="NCBI Taxonomy" id="48256"/>
    <lineage>
        <taxon>Bacteria</taxon>
        <taxon>Bacillati</taxon>
        <taxon>Bacillota</taxon>
        <taxon>Clostridia</taxon>
        <taxon>Eubacteriales</taxon>
        <taxon>Oscillospiraceae</taxon>
        <taxon>Ruminiclostridium</taxon>
    </lineage>
</organism>
<dbReference type="CDD" id="cd07043">
    <property type="entry name" value="STAS_anti-anti-sigma_factors"/>
    <property type="match status" value="1"/>
</dbReference>
<name>A0A1V4SJ12_RUMHU</name>
<evidence type="ECO:0000256" key="5">
    <source>
        <dbReference type="ARBA" id="ARBA00022969"/>
    </source>
</evidence>
<dbReference type="STRING" id="48256.CLHUN_21200"/>
<dbReference type="PANTHER" id="PTHR33495:SF2">
    <property type="entry name" value="ANTI-SIGMA FACTOR ANTAGONIST TM_1081-RELATED"/>
    <property type="match status" value="1"/>
</dbReference>
<dbReference type="NCBIfam" id="TIGR00377">
    <property type="entry name" value="ant_ant_sig"/>
    <property type="match status" value="1"/>
</dbReference>
<dbReference type="GO" id="GO:0045152">
    <property type="term" value="F:antisigma factor binding"/>
    <property type="evidence" value="ECO:0007669"/>
    <property type="project" value="InterPro"/>
</dbReference>
<dbReference type="Gene3D" id="3.30.750.24">
    <property type="entry name" value="STAS domain"/>
    <property type="match status" value="1"/>
</dbReference>
<reference evidence="8 9" key="1">
    <citation type="submission" date="2017-03" db="EMBL/GenBank/DDBJ databases">
        <title>Genome sequence of Clostridium hungatei DSM 14427.</title>
        <authorList>
            <person name="Poehlein A."/>
            <person name="Daniel R."/>
        </authorList>
    </citation>
    <scope>NUCLEOTIDE SEQUENCE [LARGE SCALE GENOMIC DNA]</scope>
    <source>
        <strain evidence="8 9">DSM 14427</strain>
    </source>
</reference>
<evidence type="ECO:0000313" key="8">
    <source>
        <dbReference type="EMBL" id="OPX43879.1"/>
    </source>
</evidence>
<dbReference type="EMBL" id="MZGX01000013">
    <property type="protein sequence ID" value="OPX43879.1"/>
    <property type="molecule type" value="Genomic_DNA"/>
</dbReference>
<evidence type="ECO:0000256" key="2">
    <source>
        <dbReference type="ARBA" id="ARBA00009013"/>
    </source>
</evidence>
<gene>
    <name evidence="8" type="primary">spoIIAA</name>
    <name evidence="8" type="ORF">CLHUN_21200</name>
</gene>
<dbReference type="InterPro" id="IPR002645">
    <property type="entry name" value="STAS_dom"/>
</dbReference>
<dbReference type="Proteomes" id="UP000191554">
    <property type="component" value="Unassembled WGS sequence"/>
</dbReference>
<feature type="domain" description="STAS" evidence="7">
    <location>
        <begin position="1"/>
        <end position="111"/>
    </location>
</feature>
<evidence type="ECO:0000259" key="7">
    <source>
        <dbReference type="PROSITE" id="PS50801"/>
    </source>
</evidence>
<dbReference type="PROSITE" id="PS50801">
    <property type="entry name" value="STAS"/>
    <property type="match status" value="1"/>
</dbReference>
<comment type="caution">
    <text evidence="8">The sequence shown here is derived from an EMBL/GenBank/DDBJ whole genome shotgun (WGS) entry which is preliminary data.</text>
</comment>
<protein>
    <recommendedName>
        <fullName evidence="3 6">Anti-sigma F factor antagonist</fullName>
    </recommendedName>
    <alternativeName>
        <fullName evidence="6">Stage II sporulation protein</fullName>
    </alternativeName>
</protein>
<accession>A0A1V4SJ12</accession>
<dbReference type="InterPro" id="IPR014237">
    <property type="entry name" value="Anti-sigma_F_ant"/>
</dbReference>
<evidence type="ECO:0000256" key="6">
    <source>
        <dbReference type="RuleBase" id="RU003749"/>
    </source>
</evidence>
<proteinExistence type="inferred from homology"/>
<keyword evidence="5" id="KW-0749">Sporulation</keyword>
<dbReference type="Pfam" id="PF01740">
    <property type="entry name" value="STAS"/>
    <property type="match status" value="1"/>
</dbReference>
<evidence type="ECO:0000256" key="3">
    <source>
        <dbReference type="ARBA" id="ARBA00020784"/>
    </source>
</evidence>
<dbReference type="NCBIfam" id="TIGR02886">
    <property type="entry name" value="spore_II_AA"/>
    <property type="match status" value="1"/>
</dbReference>
<dbReference type="RefSeq" id="WP_080064560.1">
    <property type="nucleotide sequence ID" value="NZ_MZGX01000013.1"/>
</dbReference>
<keyword evidence="4" id="KW-0597">Phosphoprotein</keyword>
<dbReference type="SUPFAM" id="SSF52091">
    <property type="entry name" value="SpoIIaa-like"/>
    <property type="match status" value="1"/>
</dbReference>
<comment type="function">
    <text evidence="1">In the phosphorylated form it could act as an anti-anti-sigma factor that counteracts SpoIIAB and thus releases sigma f from inhibition.</text>
</comment>
<dbReference type="OrthoDB" id="9796601at2"/>
<dbReference type="GO" id="GO:0043856">
    <property type="term" value="F:anti-sigma factor antagonist activity"/>
    <property type="evidence" value="ECO:0007669"/>
    <property type="project" value="InterPro"/>
</dbReference>
<dbReference type="AlphaFoldDB" id="A0A1V4SJ12"/>
<dbReference type="InterPro" id="IPR003658">
    <property type="entry name" value="Anti-sigma_ant"/>
</dbReference>
<evidence type="ECO:0000256" key="4">
    <source>
        <dbReference type="ARBA" id="ARBA00022553"/>
    </source>
</evidence>
<dbReference type="InterPro" id="IPR036513">
    <property type="entry name" value="STAS_dom_sf"/>
</dbReference>
<keyword evidence="9" id="KW-1185">Reference proteome</keyword>
<dbReference type="GO" id="GO:0030435">
    <property type="term" value="P:sporulation resulting in formation of a cellular spore"/>
    <property type="evidence" value="ECO:0007669"/>
    <property type="project" value="UniProtKB-KW"/>
</dbReference>
<dbReference type="PANTHER" id="PTHR33495">
    <property type="entry name" value="ANTI-SIGMA FACTOR ANTAGONIST TM_1081-RELATED-RELATED"/>
    <property type="match status" value="1"/>
</dbReference>
<comment type="similarity">
    <text evidence="2 6">Belongs to the anti-sigma-factor antagonist family.</text>
</comment>
<evidence type="ECO:0000256" key="1">
    <source>
        <dbReference type="ARBA" id="ARBA00001976"/>
    </source>
</evidence>